<dbReference type="Pfam" id="PF02108">
    <property type="entry name" value="FliH"/>
    <property type="match status" value="1"/>
</dbReference>
<dbReference type="InterPro" id="IPR018035">
    <property type="entry name" value="Flagellar_FliH/T3SS_HrpE"/>
</dbReference>
<comment type="caution">
    <text evidence="8">The sequence shown here is derived from an EMBL/GenBank/DDBJ whole genome shotgun (WGS) entry which is preliminary data.</text>
</comment>
<dbReference type="GO" id="GO:0015031">
    <property type="term" value="P:protein transport"/>
    <property type="evidence" value="ECO:0007669"/>
    <property type="project" value="UniProtKB-KW"/>
</dbReference>
<dbReference type="EMBL" id="CABL01000018">
    <property type="protein sequence ID" value="CBH75965.1"/>
    <property type="molecule type" value="Genomic_DNA"/>
</dbReference>
<dbReference type="PANTHER" id="PTHR34982">
    <property type="entry name" value="YOP PROTEINS TRANSLOCATION PROTEIN L"/>
    <property type="match status" value="1"/>
</dbReference>
<dbReference type="InterPro" id="IPR051472">
    <property type="entry name" value="T3SS_Stator/FliH"/>
</dbReference>
<keyword evidence="8" id="KW-0966">Cell projection</keyword>
<reference evidence="8" key="1">
    <citation type="submission" date="2009-10" db="EMBL/GenBank/DDBJ databases">
        <title>Diversity of trophic interactions inside an arsenic-rich microbial ecosystem.</title>
        <authorList>
            <person name="Bertin P.N."/>
            <person name="Heinrich-Salmeron A."/>
            <person name="Pelletier E."/>
            <person name="Goulhen-Chollet F."/>
            <person name="Arsene-Ploetze F."/>
            <person name="Gallien S."/>
            <person name="Calteau A."/>
            <person name="Vallenet D."/>
            <person name="Casiot C."/>
            <person name="Chane-Woon-Ming B."/>
            <person name="Giloteaux L."/>
            <person name="Barakat M."/>
            <person name="Bonnefoy V."/>
            <person name="Bruneel O."/>
            <person name="Chandler M."/>
            <person name="Cleiss J."/>
            <person name="Duran R."/>
            <person name="Elbaz-Poulichet F."/>
            <person name="Fonknechten N."/>
            <person name="Lauga B."/>
            <person name="Mornico D."/>
            <person name="Ortet P."/>
            <person name="Schaeffer C."/>
            <person name="Siguier P."/>
            <person name="Alexander Thil Smith A."/>
            <person name="Van Dorsselaer A."/>
            <person name="Weissenbach J."/>
            <person name="Medigue C."/>
            <person name="Le Paslier D."/>
        </authorList>
    </citation>
    <scope>NUCLEOTIDE SEQUENCE</scope>
</reference>
<evidence type="ECO:0000256" key="5">
    <source>
        <dbReference type="ARBA" id="ARBA00022927"/>
    </source>
</evidence>
<dbReference type="GO" id="GO:0044781">
    <property type="term" value="P:bacterial-type flagellum organization"/>
    <property type="evidence" value="ECO:0007669"/>
    <property type="project" value="UniProtKB-KW"/>
</dbReference>
<protein>
    <submittedName>
        <fullName evidence="8">Putative flagellar biosynthesis protein FliH</fullName>
    </submittedName>
</protein>
<evidence type="ECO:0000259" key="7">
    <source>
        <dbReference type="Pfam" id="PF02108"/>
    </source>
</evidence>
<evidence type="ECO:0000256" key="1">
    <source>
        <dbReference type="ARBA" id="ARBA00003041"/>
    </source>
</evidence>
<keyword evidence="8" id="KW-0969">Cilium</keyword>
<evidence type="ECO:0000256" key="3">
    <source>
        <dbReference type="ARBA" id="ARBA00022448"/>
    </source>
</evidence>
<accession>E6PHM7</accession>
<keyword evidence="8" id="KW-0282">Flagellum</keyword>
<keyword evidence="6" id="KW-1006">Bacterial flagellum protein export</keyword>
<keyword evidence="3" id="KW-0813">Transport</keyword>
<proteinExistence type="inferred from homology"/>
<dbReference type="PANTHER" id="PTHR34982:SF1">
    <property type="entry name" value="FLAGELLAR ASSEMBLY PROTEIN FLIH"/>
    <property type="match status" value="1"/>
</dbReference>
<name>E6PHM7_9ZZZZ</name>
<keyword evidence="5" id="KW-0653">Protein transport</keyword>
<comment type="function">
    <text evidence="1">Needed for flagellar regrowth and assembly.</text>
</comment>
<organism evidence="8">
    <name type="scientific">mine drainage metagenome</name>
    <dbReference type="NCBI Taxonomy" id="410659"/>
    <lineage>
        <taxon>unclassified sequences</taxon>
        <taxon>metagenomes</taxon>
        <taxon>ecological metagenomes</taxon>
    </lineage>
</organism>
<keyword evidence="4" id="KW-1005">Bacterial flagellum biogenesis</keyword>
<evidence type="ECO:0000313" key="8">
    <source>
        <dbReference type="EMBL" id="CBH75965.1"/>
    </source>
</evidence>
<sequence length="277" mass="30606">MGKIVRGARIVGEAYRVGVPDARPLEEPTVASPDLLRDADEDADEAALRAESQQHPVEVIDWESLRTEATAALERAKSSAREIVEGAFRTASSLLEQARRDRDAIAEAARSEGHEAGRQEGIARVDAEMNELLGLLHGIIEAVRDDRDRFLRNAEPELVRLALGASERIVHHEISQNDQFVVDTVRSALTRALARNDITIRVNPEDMAVMREYRERLLAAGDFEHLRLIEDQRIDRGGALLESDSGTIDAKITTQLREVRSALVPADDLPEITATAS</sequence>
<comment type="similarity">
    <text evidence="2">Belongs to the FliH family.</text>
</comment>
<evidence type="ECO:0000256" key="6">
    <source>
        <dbReference type="ARBA" id="ARBA00023225"/>
    </source>
</evidence>
<evidence type="ECO:0000256" key="4">
    <source>
        <dbReference type="ARBA" id="ARBA00022795"/>
    </source>
</evidence>
<evidence type="ECO:0000256" key="2">
    <source>
        <dbReference type="ARBA" id="ARBA00006602"/>
    </source>
</evidence>
<dbReference type="AlphaFoldDB" id="E6PHM7"/>
<dbReference type="GO" id="GO:0005829">
    <property type="term" value="C:cytosol"/>
    <property type="evidence" value="ECO:0007669"/>
    <property type="project" value="TreeGrafter"/>
</dbReference>
<feature type="domain" description="Flagellar assembly protein FliH/Type III secretion system HrpE" evidence="7">
    <location>
        <begin position="136"/>
        <end position="258"/>
    </location>
</feature>
<gene>
    <name evidence="8" type="ORF">CARN1_1034</name>
</gene>